<name>A0A5J5AJ22_9ASTE</name>
<reference evidence="5 6" key="1">
    <citation type="submission" date="2019-09" db="EMBL/GenBank/DDBJ databases">
        <title>A chromosome-level genome assembly of the Chinese tupelo Nyssa sinensis.</title>
        <authorList>
            <person name="Yang X."/>
            <person name="Kang M."/>
            <person name="Yang Y."/>
            <person name="Xiong H."/>
            <person name="Wang M."/>
            <person name="Zhang Z."/>
            <person name="Wang Z."/>
            <person name="Wu H."/>
            <person name="Ma T."/>
            <person name="Liu J."/>
            <person name="Xi Z."/>
        </authorList>
    </citation>
    <scope>NUCLEOTIDE SEQUENCE [LARGE SCALE GENOMIC DNA]</scope>
    <source>
        <strain evidence="5">J267</strain>
        <tissue evidence="5">Leaf</tissue>
    </source>
</reference>
<feature type="transmembrane region" description="Helical" evidence="4">
    <location>
        <begin position="137"/>
        <end position="158"/>
    </location>
</feature>
<keyword evidence="3" id="KW-0012">Acyltransferase</keyword>
<accession>A0A5J5AJ22</accession>
<dbReference type="PANTHER" id="PTHR31147:SF1">
    <property type="entry name" value="ACYL TRANSFERASE 4"/>
    <property type="match status" value="1"/>
</dbReference>
<keyword evidence="4" id="KW-1133">Transmembrane helix</keyword>
<evidence type="ECO:0000256" key="4">
    <source>
        <dbReference type="SAM" id="Phobius"/>
    </source>
</evidence>
<proteinExistence type="inferred from homology"/>
<keyword evidence="2" id="KW-0808">Transferase</keyword>
<dbReference type="Gene3D" id="3.30.559.10">
    <property type="entry name" value="Chloramphenicol acetyltransferase-like domain"/>
    <property type="match status" value="1"/>
</dbReference>
<dbReference type="AlphaFoldDB" id="A0A5J5AJ22"/>
<dbReference type="InterPro" id="IPR023213">
    <property type="entry name" value="CAT-like_dom_sf"/>
</dbReference>
<dbReference type="Pfam" id="PF02458">
    <property type="entry name" value="Transferase"/>
    <property type="match status" value="1"/>
</dbReference>
<evidence type="ECO:0000256" key="3">
    <source>
        <dbReference type="ARBA" id="ARBA00023315"/>
    </source>
</evidence>
<gene>
    <name evidence="5" type="ORF">F0562_034379</name>
</gene>
<feature type="transmembrane region" description="Helical" evidence="4">
    <location>
        <begin position="164"/>
        <end position="185"/>
    </location>
</feature>
<keyword evidence="4" id="KW-0472">Membrane</keyword>
<organism evidence="5 6">
    <name type="scientific">Nyssa sinensis</name>
    <dbReference type="NCBI Taxonomy" id="561372"/>
    <lineage>
        <taxon>Eukaryota</taxon>
        <taxon>Viridiplantae</taxon>
        <taxon>Streptophyta</taxon>
        <taxon>Embryophyta</taxon>
        <taxon>Tracheophyta</taxon>
        <taxon>Spermatophyta</taxon>
        <taxon>Magnoliopsida</taxon>
        <taxon>eudicotyledons</taxon>
        <taxon>Gunneridae</taxon>
        <taxon>Pentapetalae</taxon>
        <taxon>asterids</taxon>
        <taxon>Cornales</taxon>
        <taxon>Nyssaceae</taxon>
        <taxon>Nyssa</taxon>
    </lineage>
</organism>
<protein>
    <submittedName>
        <fullName evidence="5">Uncharacterized protein</fullName>
    </submittedName>
</protein>
<dbReference type="GO" id="GO:0016746">
    <property type="term" value="F:acyltransferase activity"/>
    <property type="evidence" value="ECO:0007669"/>
    <property type="project" value="UniProtKB-KW"/>
</dbReference>
<dbReference type="PANTHER" id="PTHR31147">
    <property type="entry name" value="ACYL TRANSFERASE 4"/>
    <property type="match status" value="1"/>
</dbReference>
<evidence type="ECO:0000313" key="5">
    <source>
        <dbReference type="EMBL" id="KAA8529852.1"/>
    </source>
</evidence>
<sequence length="253" mass="26701">MDSREFSVEVMRKEIVSAVLPVQEQWLAQSNLDLLLPPEDVGVFFCYKKPTGSSFGSMVGLLKKAMAQVLVSYYAFAGEFVQNSVGEPVLLCNNRGVDFLEAFADVELQHINLYNPDESIQGKLLPEKKEGVLSAQAYFGFGLEIPACLLVTIGWRLVVGGEGSVMRGLGIGVVCGWVGSVMIGGGMRIFGVGVMDGGGTLGGFWVGGFGGGMDVFGEPVEANGIWGKGSVTISSGELKSGEAVSAERVSVVS</sequence>
<comment type="similarity">
    <text evidence="1">Belongs to the plant acyltransferase family.</text>
</comment>
<dbReference type="OrthoDB" id="1937266at2759"/>
<dbReference type="EMBL" id="CM018044">
    <property type="protein sequence ID" value="KAA8529852.1"/>
    <property type="molecule type" value="Genomic_DNA"/>
</dbReference>
<evidence type="ECO:0000313" key="6">
    <source>
        <dbReference type="Proteomes" id="UP000325577"/>
    </source>
</evidence>
<keyword evidence="6" id="KW-1185">Reference proteome</keyword>
<dbReference type="Proteomes" id="UP000325577">
    <property type="component" value="Linkage Group LG20"/>
</dbReference>
<evidence type="ECO:0000256" key="2">
    <source>
        <dbReference type="ARBA" id="ARBA00022679"/>
    </source>
</evidence>
<dbReference type="InterPro" id="IPR050898">
    <property type="entry name" value="Plant_acyltransferase"/>
</dbReference>
<evidence type="ECO:0000256" key="1">
    <source>
        <dbReference type="ARBA" id="ARBA00009861"/>
    </source>
</evidence>
<keyword evidence="4" id="KW-0812">Transmembrane</keyword>